<organism evidence="3 4">
    <name type="scientific">Mycena alexandri</name>
    <dbReference type="NCBI Taxonomy" id="1745969"/>
    <lineage>
        <taxon>Eukaryota</taxon>
        <taxon>Fungi</taxon>
        <taxon>Dikarya</taxon>
        <taxon>Basidiomycota</taxon>
        <taxon>Agaricomycotina</taxon>
        <taxon>Agaricomycetes</taxon>
        <taxon>Agaricomycetidae</taxon>
        <taxon>Agaricales</taxon>
        <taxon>Marasmiineae</taxon>
        <taxon>Mycenaceae</taxon>
        <taxon>Mycena</taxon>
    </lineage>
</organism>
<dbReference type="AlphaFoldDB" id="A0AAD6WSJ1"/>
<evidence type="ECO:0000256" key="1">
    <source>
        <dbReference type="SAM" id="MobiDB-lite"/>
    </source>
</evidence>
<keyword evidence="2" id="KW-0812">Transmembrane</keyword>
<feature type="region of interest" description="Disordered" evidence="1">
    <location>
        <begin position="1"/>
        <end position="21"/>
    </location>
</feature>
<feature type="region of interest" description="Disordered" evidence="1">
    <location>
        <begin position="48"/>
        <end position="78"/>
    </location>
</feature>
<reference evidence="3" key="1">
    <citation type="submission" date="2023-03" db="EMBL/GenBank/DDBJ databases">
        <title>Massive genome expansion in bonnet fungi (Mycena s.s.) driven by repeated elements and novel gene families across ecological guilds.</title>
        <authorList>
            <consortium name="Lawrence Berkeley National Laboratory"/>
            <person name="Harder C.B."/>
            <person name="Miyauchi S."/>
            <person name="Viragh M."/>
            <person name="Kuo A."/>
            <person name="Thoen E."/>
            <person name="Andreopoulos B."/>
            <person name="Lu D."/>
            <person name="Skrede I."/>
            <person name="Drula E."/>
            <person name="Henrissat B."/>
            <person name="Morin E."/>
            <person name="Kohler A."/>
            <person name="Barry K."/>
            <person name="LaButti K."/>
            <person name="Morin E."/>
            <person name="Salamov A."/>
            <person name="Lipzen A."/>
            <person name="Mereny Z."/>
            <person name="Hegedus B."/>
            <person name="Baldrian P."/>
            <person name="Stursova M."/>
            <person name="Weitz H."/>
            <person name="Taylor A."/>
            <person name="Grigoriev I.V."/>
            <person name="Nagy L.G."/>
            <person name="Martin F."/>
            <person name="Kauserud H."/>
        </authorList>
    </citation>
    <scope>NUCLEOTIDE SEQUENCE</scope>
    <source>
        <strain evidence="3">CBHHK200</strain>
    </source>
</reference>
<evidence type="ECO:0000313" key="3">
    <source>
        <dbReference type="EMBL" id="KAJ7025523.1"/>
    </source>
</evidence>
<evidence type="ECO:0000256" key="2">
    <source>
        <dbReference type="SAM" id="Phobius"/>
    </source>
</evidence>
<accession>A0AAD6WSJ1</accession>
<keyword evidence="2" id="KW-0472">Membrane</keyword>
<feature type="transmembrane region" description="Helical" evidence="2">
    <location>
        <begin position="155"/>
        <end position="183"/>
    </location>
</feature>
<dbReference type="EMBL" id="JARJCM010000152">
    <property type="protein sequence ID" value="KAJ7025523.1"/>
    <property type="molecule type" value="Genomic_DNA"/>
</dbReference>
<proteinExistence type="predicted"/>
<comment type="caution">
    <text evidence="3">The sequence shown here is derived from an EMBL/GenBank/DDBJ whole genome shotgun (WGS) entry which is preliminary data.</text>
</comment>
<name>A0AAD6WSJ1_9AGAR</name>
<gene>
    <name evidence="3" type="ORF">C8F04DRAFT_1128297</name>
</gene>
<evidence type="ECO:0000313" key="4">
    <source>
        <dbReference type="Proteomes" id="UP001218188"/>
    </source>
</evidence>
<sequence length="189" mass="20865">MVESESEPCETPFYGPAKGGWVTLTNPAPRARQQVERRPCAVSVPDKLVHHRPSYVPPKSRDKPREPFQTPPDELVTARDNTSDRWHVDRVVSVPRPTPLQVITIPFRPTHGPCTAGVSLSELLVCRGLTDPWKRLSAHIPNGLLVEPPGRMGRLVITVGPLGQVVFHACAWTVFLFFAVAGLPQYAAL</sequence>
<keyword evidence="2" id="KW-1133">Transmembrane helix</keyword>
<protein>
    <submittedName>
        <fullName evidence="3">Uncharacterized protein</fullName>
    </submittedName>
</protein>
<dbReference type="Proteomes" id="UP001218188">
    <property type="component" value="Unassembled WGS sequence"/>
</dbReference>
<keyword evidence="4" id="KW-1185">Reference proteome</keyword>